<evidence type="ECO:0000256" key="4">
    <source>
        <dbReference type="ARBA" id="ARBA00023163"/>
    </source>
</evidence>
<dbReference type="PANTHER" id="PTHR12709:SF4">
    <property type="entry name" value="DNA-DIRECTED RNA POLYMERASE II SUBUNIT RPB7"/>
    <property type="match status" value="1"/>
</dbReference>
<dbReference type="SUPFAM" id="SSF88798">
    <property type="entry name" value="N-terminal, heterodimerisation domain of RBP7 (RpoE)"/>
    <property type="match status" value="1"/>
</dbReference>
<keyword evidence="5 6" id="KW-0539">Nucleus</keyword>
<dbReference type="GO" id="GO:0003727">
    <property type="term" value="F:single-stranded RNA binding"/>
    <property type="evidence" value="ECO:0007669"/>
    <property type="project" value="TreeGrafter"/>
</dbReference>
<dbReference type="GO" id="GO:0045948">
    <property type="term" value="P:positive regulation of translational initiation"/>
    <property type="evidence" value="ECO:0007669"/>
    <property type="project" value="TreeGrafter"/>
</dbReference>
<sequence>MFFVKTLEHRIDLHPSFFSASAPDFIREKLYQDVEGTNTGTFMIIAVLQIDDISEPKIAPGTGFAQYNVGYRAMVWRPFRGEVVDGKVTNVVNNGFFADVGGLAVFVSKTMLPPTMKHNAEGSTPSWSEADGMIIEKDSQVRLRIKGIRGELGQMYAIGSIREDYLGYLNL</sequence>
<dbReference type="InterPro" id="IPR003029">
    <property type="entry name" value="S1_domain"/>
</dbReference>
<protein>
    <recommendedName>
        <fullName evidence="6">DNA-directed RNA polymerase subunit</fullName>
    </recommendedName>
</protein>
<gene>
    <name evidence="9" type="primary">RPB7</name>
    <name evidence="9" type="ORF">LTR09_008758</name>
</gene>
<accession>A0AAJ0G653</accession>
<keyword evidence="4 6" id="KW-0804">Transcription</keyword>
<dbReference type="GO" id="GO:0003697">
    <property type="term" value="F:single-stranded DNA binding"/>
    <property type="evidence" value="ECO:0007669"/>
    <property type="project" value="TreeGrafter"/>
</dbReference>
<feature type="domain" description="S1 motif" evidence="7">
    <location>
        <begin position="78"/>
        <end position="113"/>
    </location>
</feature>
<dbReference type="CDD" id="cd04329">
    <property type="entry name" value="RNAP_II_Rpb7_N"/>
    <property type="match status" value="1"/>
</dbReference>
<dbReference type="SUPFAM" id="SSF50249">
    <property type="entry name" value="Nucleic acid-binding proteins"/>
    <property type="match status" value="1"/>
</dbReference>
<dbReference type="GO" id="GO:0060213">
    <property type="term" value="P:positive regulation of nuclear-transcribed mRNA poly(A) tail shortening"/>
    <property type="evidence" value="ECO:0007669"/>
    <property type="project" value="TreeGrafter"/>
</dbReference>
<evidence type="ECO:0000313" key="9">
    <source>
        <dbReference type="EMBL" id="KAK3050103.1"/>
    </source>
</evidence>
<evidence type="ECO:0000259" key="8">
    <source>
        <dbReference type="Pfam" id="PF03876"/>
    </source>
</evidence>
<dbReference type="AlphaFoldDB" id="A0AAJ0G653"/>
<comment type="caution">
    <text evidence="9">The sequence shown here is derived from an EMBL/GenBank/DDBJ whole genome shotgun (WGS) entry which is preliminary data.</text>
</comment>
<dbReference type="GO" id="GO:0031369">
    <property type="term" value="F:translation initiation factor binding"/>
    <property type="evidence" value="ECO:0007669"/>
    <property type="project" value="TreeGrafter"/>
</dbReference>
<dbReference type="PANTHER" id="PTHR12709">
    <property type="entry name" value="DNA-DIRECTED RNA POLYMERASE II, III"/>
    <property type="match status" value="1"/>
</dbReference>
<dbReference type="GO" id="GO:0006367">
    <property type="term" value="P:transcription initiation at RNA polymerase II promoter"/>
    <property type="evidence" value="ECO:0007669"/>
    <property type="project" value="TreeGrafter"/>
</dbReference>
<dbReference type="InterPro" id="IPR005576">
    <property type="entry name" value="Rpb7-like_N"/>
</dbReference>
<comment type="similarity">
    <text evidence="2">Belongs to the eukaryotic RPB7/RPC8 RNA polymerase subunit family.</text>
</comment>
<evidence type="ECO:0000256" key="1">
    <source>
        <dbReference type="ARBA" id="ARBA00004123"/>
    </source>
</evidence>
<dbReference type="FunFam" id="3.30.1490.120:FF:000001">
    <property type="entry name" value="DNA-directed RNA polymerase II subunit RPB7"/>
    <property type="match status" value="1"/>
</dbReference>
<dbReference type="InterPro" id="IPR045113">
    <property type="entry name" value="Rpb7-like"/>
</dbReference>
<evidence type="ECO:0000256" key="6">
    <source>
        <dbReference type="RuleBase" id="RU369086"/>
    </source>
</evidence>
<dbReference type="Gene3D" id="3.30.1490.120">
    <property type="entry name" value="RNA polymerase Rpb7-like, N-terminal domain"/>
    <property type="match status" value="1"/>
</dbReference>
<dbReference type="InterPro" id="IPR012340">
    <property type="entry name" value="NA-bd_OB-fold"/>
</dbReference>
<dbReference type="Pfam" id="PF00575">
    <property type="entry name" value="S1"/>
    <property type="match status" value="1"/>
</dbReference>
<organism evidence="9 10">
    <name type="scientific">Extremus antarcticus</name>
    <dbReference type="NCBI Taxonomy" id="702011"/>
    <lineage>
        <taxon>Eukaryota</taxon>
        <taxon>Fungi</taxon>
        <taxon>Dikarya</taxon>
        <taxon>Ascomycota</taxon>
        <taxon>Pezizomycotina</taxon>
        <taxon>Dothideomycetes</taxon>
        <taxon>Dothideomycetidae</taxon>
        <taxon>Mycosphaerellales</taxon>
        <taxon>Extremaceae</taxon>
        <taxon>Extremus</taxon>
    </lineage>
</organism>
<dbReference type="CDD" id="cd04462">
    <property type="entry name" value="S1_RNAPII_Rpb7"/>
    <property type="match status" value="1"/>
</dbReference>
<reference evidence="9" key="1">
    <citation type="submission" date="2023-04" db="EMBL/GenBank/DDBJ databases">
        <title>Black Yeasts Isolated from many extreme environments.</title>
        <authorList>
            <person name="Coleine C."/>
            <person name="Stajich J.E."/>
            <person name="Selbmann L."/>
        </authorList>
    </citation>
    <scope>NUCLEOTIDE SEQUENCE</scope>
    <source>
        <strain evidence="9">CCFEE 5312</strain>
    </source>
</reference>
<comment type="subcellular location">
    <subcellularLocation>
        <location evidence="1 6">Nucleus</location>
    </subcellularLocation>
</comment>
<dbReference type="EMBL" id="JAWDJX010000035">
    <property type="protein sequence ID" value="KAK3050103.1"/>
    <property type="molecule type" value="Genomic_DNA"/>
</dbReference>
<name>A0AAJ0G653_9PEZI</name>
<evidence type="ECO:0000256" key="2">
    <source>
        <dbReference type="ARBA" id="ARBA00009307"/>
    </source>
</evidence>
<keyword evidence="10" id="KW-1185">Reference proteome</keyword>
<evidence type="ECO:0000256" key="3">
    <source>
        <dbReference type="ARBA" id="ARBA00022478"/>
    </source>
</evidence>
<dbReference type="GO" id="GO:0000932">
    <property type="term" value="C:P-body"/>
    <property type="evidence" value="ECO:0007669"/>
    <property type="project" value="TreeGrafter"/>
</dbReference>
<dbReference type="Pfam" id="PF03876">
    <property type="entry name" value="SHS2_Rpb7-N"/>
    <property type="match status" value="1"/>
</dbReference>
<dbReference type="FunFam" id="2.40.50.140:FF:000043">
    <property type="entry name" value="DNA-directed RNA polymerase II subunit RPB7"/>
    <property type="match status" value="1"/>
</dbReference>
<feature type="domain" description="RNA polymerase Rpb7-like N-terminal" evidence="8">
    <location>
        <begin position="8"/>
        <end position="63"/>
    </location>
</feature>
<dbReference type="Gene3D" id="2.40.50.140">
    <property type="entry name" value="Nucleic acid-binding proteins"/>
    <property type="match status" value="1"/>
</dbReference>
<dbReference type="GO" id="GO:0005665">
    <property type="term" value="C:RNA polymerase II, core complex"/>
    <property type="evidence" value="ECO:0007669"/>
    <property type="project" value="TreeGrafter"/>
</dbReference>
<dbReference type="Proteomes" id="UP001271007">
    <property type="component" value="Unassembled WGS sequence"/>
</dbReference>
<evidence type="ECO:0000256" key="5">
    <source>
        <dbReference type="ARBA" id="ARBA00023242"/>
    </source>
</evidence>
<evidence type="ECO:0000313" key="10">
    <source>
        <dbReference type="Proteomes" id="UP001271007"/>
    </source>
</evidence>
<dbReference type="InterPro" id="IPR036898">
    <property type="entry name" value="RNA_pol_Rpb7-like_N_sf"/>
</dbReference>
<evidence type="ECO:0000259" key="7">
    <source>
        <dbReference type="Pfam" id="PF00575"/>
    </source>
</evidence>
<comment type="function">
    <text evidence="6">DNA-dependent RNA polymerase which catalyzes the transcription of DNA into RNA using the four ribonucleoside triphosphates as substrates.</text>
</comment>
<proteinExistence type="inferred from homology"/>
<keyword evidence="3 6" id="KW-0240">DNA-directed RNA polymerase</keyword>